<dbReference type="AlphaFoldDB" id="A0A0J9HNE6"/>
<keyword evidence="1" id="KW-1133">Transmembrane helix</keyword>
<proteinExistence type="predicted"/>
<evidence type="ECO:0000313" key="2">
    <source>
        <dbReference type="EMBL" id="KMW70699.1"/>
    </source>
</evidence>
<organism evidence="2 3">
    <name type="scientific">Limnoraphis robusta CS-951</name>
    <dbReference type="NCBI Taxonomy" id="1637645"/>
    <lineage>
        <taxon>Bacteria</taxon>
        <taxon>Bacillati</taxon>
        <taxon>Cyanobacteriota</taxon>
        <taxon>Cyanophyceae</taxon>
        <taxon>Oscillatoriophycideae</taxon>
        <taxon>Oscillatoriales</taxon>
        <taxon>Sirenicapillariaceae</taxon>
        <taxon>Limnoraphis</taxon>
    </lineage>
</organism>
<sequence>MSGRGRLQTENIGYLYFASMGNLEIFQSIFLLLWVSWQNNHHVLPKSNIRIENGSILGRHRANFPGLPPKLE</sequence>
<keyword evidence="1" id="KW-0472">Membrane</keyword>
<dbReference type="Proteomes" id="UP000033607">
    <property type="component" value="Unassembled WGS sequence"/>
</dbReference>
<dbReference type="EMBL" id="LATL02000078">
    <property type="protein sequence ID" value="KMW70699.1"/>
    <property type="molecule type" value="Genomic_DNA"/>
</dbReference>
<reference evidence="2 3" key="1">
    <citation type="submission" date="2015-06" db="EMBL/GenBank/DDBJ databases">
        <title>Draft genome assembly of filamentous brackish cyanobacterium Limnoraphis robusta strain CS-951.</title>
        <authorList>
            <person name="Willis A."/>
            <person name="Parks M."/>
            <person name="Burford M.A."/>
        </authorList>
    </citation>
    <scope>NUCLEOTIDE SEQUENCE [LARGE SCALE GENOMIC DNA]</scope>
    <source>
        <strain evidence="2 3">CS-951</strain>
    </source>
</reference>
<accession>A0A0J9HNE6</accession>
<comment type="caution">
    <text evidence="2">The sequence shown here is derived from an EMBL/GenBank/DDBJ whole genome shotgun (WGS) entry which is preliminary data.</text>
</comment>
<gene>
    <name evidence="2" type="ORF">WN50_33220</name>
</gene>
<feature type="transmembrane region" description="Helical" evidence="1">
    <location>
        <begin position="12"/>
        <end position="37"/>
    </location>
</feature>
<evidence type="ECO:0000313" key="3">
    <source>
        <dbReference type="Proteomes" id="UP000033607"/>
    </source>
</evidence>
<keyword evidence="1" id="KW-0812">Transmembrane</keyword>
<name>A0A0J9HNE6_9CYAN</name>
<evidence type="ECO:0000256" key="1">
    <source>
        <dbReference type="SAM" id="Phobius"/>
    </source>
</evidence>
<protein>
    <submittedName>
        <fullName evidence="2">Uncharacterized protein</fullName>
    </submittedName>
</protein>